<dbReference type="Gene3D" id="2.170.130.10">
    <property type="entry name" value="TonB-dependent receptor, plug domain"/>
    <property type="match status" value="1"/>
</dbReference>
<reference evidence="14 15" key="1">
    <citation type="submission" date="2018-11" db="EMBL/GenBank/DDBJ databases">
        <authorList>
            <person name="Criscuolo A."/>
        </authorList>
    </citation>
    <scope>NUCLEOTIDE SEQUENCE [LARGE SCALE GENOMIC DNA]</scope>
    <source>
        <strain evidence="14">ACIP111625</strain>
    </source>
</reference>
<dbReference type="OrthoDB" id="9760494at2"/>
<dbReference type="GO" id="GO:0044718">
    <property type="term" value="P:siderophore transmembrane transport"/>
    <property type="evidence" value="ECO:0007669"/>
    <property type="project" value="TreeGrafter"/>
</dbReference>
<dbReference type="InterPro" id="IPR039426">
    <property type="entry name" value="TonB-dep_rcpt-like"/>
</dbReference>
<feature type="domain" description="TonB-dependent receptor plug" evidence="13">
    <location>
        <begin position="72"/>
        <end position="168"/>
    </location>
</feature>
<dbReference type="InterPro" id="IPR036942">
    <property type="entry name" value="Beta-barrel_TonB_sf"/>
</dbReference>
<dbReference type="InterPro" id="IPR000531">
    <property type="entry name" value="Beta-barrel_TonB"/>
</dbReference>
<protein>
    <submittedName>
        <fullName evidence="14">Heme transporter BhuA</fullName>
    </submittedName>
</protein>
<dbReference type="EMBL" id="UXAW01000118">
    <property type="protein sequence ID" value="VDC33459.1"/>
    <property type="molecule type" value="Genomic_DNA"/>
</dbReference>
<comment type="subcellular location">
    <subcellularLocation>
        <location evidence="1 9">Cell outer membrane</location>
        <topology evidence="1 9">Multi-pass membrane protein</topology>
    </subcellularLocation>
</comment>
<feature type="chain" id="PRO_5018281168" evidence="11">
    <location>
        <begin position="38"/>
        <end position="669"/>
    </location>
</feature>
<comment type="similarity">
    <text evidence="2 9 10">Belongs to the TonB-dependent receptor family.</text>
</comment>
<name>A0A3P5XWB7_9RHOB</name>
<dbReference type="PROSITE" id="PS52016">
    <property type="entry name" value="TONB_DEPENDENT_REC_3"/>
    <property type="match status" value="1"/>
</dbReference>
<dbReference type="GO" id="GO:0009279">
    <property type="term" value="C:cell outer membrane"/>
    <property type="evidence" value="ECO:0007669"/>
    <property type="project" value="UniProtKB-SubCell"/>
</dbReference>
<feature type="signal peptide" evidence="11">
    <location>
        <begin position="1"/>
        <end position="37"/>
    </location>
</feature>
<keyword evidence="8 9" id="KW-0998">Cell outer membrane</keyword>
<evidence type="ECO:0000313" key="14">
    <source>
        <dbReference type="EMBL" id="VDC33459.1"/>
    </source>
</evidence>
<accession>A0A3P5XWB7</accession>
<dbReference type="SUPFAM" id="SSF56935">
    <property type="entry name" value="Porins"/>
    <property type="match status" value="1"/>
</dbReference>
<proteinExistence type="inferred from homology"/>
<feature type="domain" description="TonB-dependent receptor-like beta-barrel" evidence="12">
    <location>
        <begin position="255"/>
        <end position="633"/>
    </location>
</feature>
<evidence type="ECO:0000256" key="6">
    <source>
        <dbReference type="ARBA" id="ARBA00023077"/>
    </source>
</evidence>
<evidence type="ECO:0000256" key="2">
    <source>
        <dbReference type="ARBA" id="ARBA00009810"/>
    </source>
</evidence>
<dbReference type="PANTHER" id="PTHR30069">
    <property type="entry name" value="TONB-DEPENDENT OUTER MEMBRANE RECEPTOR"/>
    <property type="match status" value="1"/>
</dbReference>
<keyword evidence="11" id="KW-0732">Signal</keyword>
<evidence type="ECO:0000256" key="3">
    <source>
        <dbReference type="ARBA" id="ARBA00022448"/>
    </source>
</evidence>
<evidence type="ECO:0000256" key="10">
    <source>
        <dbReference type="RuleBase" id="RU003357"/>
    </source>
</evidence>
<dbReference type="Proteomes" id="UP000277498">
    <property type="component" value="Unassembled WGS sequence"/>
</dbReference>
<evidence type="ECO:0000259" key="12">
    <source>
        <dbReference type="Pfam" id="PF00593"/>
    </source>
</evidence>
<keyword evidence="3 9" id="KW-0813">Transport</keyword>
<keyword evidence="6 10" id="KW-0798">TonB box</keyword>
<organism evidence="14 15">
    <name type="scientific">Pseudogemmobacter humi</name>
    <dbReference type="NCBI Taxonomy" id="2483812"/>
    <lineage>
        <taxon>Bacteria</taxon>
        <taxon>Pseudomonadati</taxon>
        <taxon>Pseudomonadota</taxon>
        <taxon>Alphaproteobacteria</taxon>
        <taxon>Rhodobacterales</taxon>
        <taxon>Paracoccaceae</taxon>
        <taxon>Pseudogemmobacter</taxon>
    </lineage>
</organism>
<evidence type="ECO:0000256" key="8">
    <source>
        <dbReference type="ARBA" id="ARBA00023237"/>
    </source>
</evidence>
<dbReference type="AlphaFoldDB" id="A0A3P5XWB7"/>
<evidence type="ECO:0000313" key="15">
    <source>
        <dbReference type="Proteomes" id="UP000277498"/>
    </source>
</evidence>
<keyword evidence="15" id="KW-1185">Reference proteome</keyword>
<evidence type="ECO:0000256" key="5">
    <source>
        <dbReference type="ARBA" id="ARBA00022692"/>
    </source>
</evidence>
<dbReference type="GO" id="GO:0015344">
    <property type="term" value="F:siderophore uptake transmembrane transporter activity"/>
    <property type="evidence" value="ECO:0007669"/>
    <property type="project" value="TreeGrafter"/>
</dbReference>
<evidence type="ECO:0000256" key="1">
    <source>
        <dbReference type="ARBA" id="ARBA00004571"/>
    </source>
</evidence>
<dbReference type="PANTHER" id="PTHR30069:SF41">
    <property type="entry name" value="HEME_HEMOPEXIN UTILIZATION PROTEIN C"/>
    <property type="match status" value="1"/>
</dbReference>
<gene>
    <name evidence="14" type="primary">bhuA_1</name>
    <name evidence="14" type="ORF">XINFAN_03851</name>
</gene>
<dbReference type="PROSITE" id="PS51318">
    <property type="entry name" value="TAT"/>
    <property type="match status" value="1"/>
</dbReference>
<keyword evidence="5 9" id="KW-0812">Transmembrane</keyword>
<dbReference type="Pfam" id="PF00593">
    <property type="entry name" value="TonB_dep_Rec_b-barrel"/>
    <property type="match status" value="1"/>
</dbReference>
<evidence type="ECO:0000256" key="9">
    <source>
        <dbReference type="PROSITE-ProRule" id="PRU01360"/>
    </source>
</evidence>
<evidence type="ECO:0000256" key="11">
    <source>
        <dbReference type="SAM" id="SignalP"/>
    </source>
</evidence>
<keyword evidence="7 9" id="KW-0472">Membrane</keyword>
<dbReference type="InterPro" id="IPR006311">
    <property type="entry name" value="TAT_signal"/>
</dbReference>
<dbReference type="Gene3D" id="2.40.170.20">
    <property type="entry name" value="TonB-dependent receptor, beta-barrel domain"/>
    <property type="match status" value="1"/>
</dbReference>
<dbReference type="InterPro" id="IPR037066">
    <property type="entry name" value="Plug_dom_sf"/>
</dbReference>
<evidence type="ECO:0000256" key="4">
    <source>
        <dbReference type="ARBA" id="ARBA00022452"/>
    </source>
</evidence>
<keyword evidence="4 9" id="KW-1134">Transmembrane beta strand</keyword>
<dbReference type="Pfam" id="PF07715">
    <property type="entry name" value="Plug"/>
    <property type="match status" value="1"/>
</dbReference>
<sequence length="669" mass="71553">MAESRLFPRRRALLRNPLLAALLAGSALVSSPPAVLAQDGAEGEFLGTILLDPMHSRARDPDGNAADRGTSQYVADAELDRARMGNLRDLFAGIASVSVGGAIPVAQKIFVNGVDMLNLAVSVDGVSQNNRIFHHVSANAFDPGLMKFVRVDAGAAPADAGPHAMAGAVVMETVDAADILDEGQTFGGNARLSYGDNGSTFGRSATLAGRHGGFEWLAYLKSMTGEDYKTGAGTVIKGSAADLQTALLKLAYETPDGHRFELSGQRMDDDALRPYRANFISDGRPFPLRRYETERTSWALSYENTQGSGFWDPRVTIGRSAVAIGVDQPLDPTLGVSRGETSTVSARVENRFHLGGTDTITTGVDFYDRESTYRDNTNPGVSERAKNVGLFAQARLDPSEALSVSFGLRYDRQDFTGTSGWEGSFSGLSGNASVAWNVTEDLRLRAGASSVFGGLTIEDNFIFNPAWNYGAMKSSRSTNYTLGFDYETGVLRLDGELFLTRLDDVRLASFRVNGVGDAESRGFNLGLGYGWEGGYLRASYSHSKIKVNGVGSDSYAALDLGAPLGGVFSVEAQHTPEGSDFTWGGAIRGAASYDEINAGANQGLAGYAVLDLFTEYASPQVEGLTIRAEVNNVFDKEYADRATYGADYSSVTPFYEPGRTLSIVAALKF</sequence>
<dbReference type="RefSeq" id="WP_124088531.1">
    <property type="nucleotide sequence ID" value="NZ_UXAW01000118.1"/>
</dbReference>
<dbReference type="InterPro" id="IPR012910">
    <property type="entry name" value="Plug_dom"/>
</dbReference>
<evidence type="ECO:0000256" key="7">
    <source>
        <dbReference type="ARBA" id="ARBA00023136"/>
    </source>
</evidence>
<evidence type="ECO:0000259" key="13">
    <source>
        <dbReference type="Pfam" id="PF07715"/>
    </source>
</evidence>